<dbReference type="AlphaFoldDB" id="A0A182QLY4"/>
<evidence type="ECO:0000256" key="2">
    <source>
        <dbReference type="ARBA" id="ARBA00022606"/>
    </source>
</evidence>
<dbReference type="InterPro" id="IPR014753">
    <property type="entry name" value="Arrestin_N"/>
</dbReference>
<dbReference type="Gene3D" id="2.60.40.840">
    <property type="match status" value="1"/>
</dbReference>
<keyword evidence="6" id="KW-1185">Reference proteome</keyword>
<dbReference type="EMBL" id="AXCN02001153">
    <property type="status" value="NOT_ANNOTATED_CDS"/>
    <property type="molecule type" value="Genomic_DNA"/>
</dbReference>
<dbReference type="InterPro" id="IPR011021">
    <property type="entry name" value="Arrestin-like_N"/>
</dbReference>
<feature type="region of interest" description="Disordered" evidence="3">
    <location>
        <begin position="527"/>
        <end position="578"/>
    </location>
</feature>
<dbReference type="Gene3D" id="2.60.40.640">
    <property type="match status" value="1"/>
</dbReference>
<evidence type="ECO:0000313" key="6">
    <source>
        <dbReference type="Proteomes" id="UP000075886"/>
    </source>
</evidence>
<dbReference type="GO" id="GO:0001664">
    <property type="term" value="F:G protein-coupled receptor binding"/>
    <property type="evidence" value="ECO:0007669"/>
    <property type="project" value="TreeGrafter"/>
</dbReference>
<dbReference type="InterPro" id="IPR014756">
    <property type="entry name" value="Ig_E-set"/>
</dbReference>
<name>A0A182QLY4_9DIPT</name>
<feature type="region of interest" description="Disordered" evidence="3">
    <location>
        <begin position="196"/>
        <end position="218"/>
    </location>
</feature>
<feature type="region of interest" description="Disordered" evidence="3">
    <location>
        <begin position="1"/>
        <end position="39"/>
    </location>
</feature>
<reference evidence="5" key="2">
    <citation type="submission" date="2020-05" db="UniProtKB">
        <authorList>
            <consortium name="EnsemblMetazoa"/>
        </authorList>
    </citation>
    <scope>IDENTIFICATION</scope>
    <source>
        <strain evidence="5">FAR1</strain>
    </source>
</reference>
<dbReference type="InterPro" id="IPR011022">
    <property type="entry name" value="Arrestin_C-like"/>
</dbReference>
<dbReference type="GO" id="GO:0002031">
    <property type="term" value="P:G protein-coupled receptor internalization"/>
    <property type="evidence" value="ECO:0007669"/>
    <property type="project" value="TreeGrafter"/>
</dbReference>
<dbReference type="PRINTS" id="PR00309">
    <property type="entry name" value="ARRESTIN"/>
</dbReference>
<evidence type="ECO:0000259" key="4">
    <source>
        <dbReference type="SMART" id="SM01017"/>
    </source>
</evidence>
<feature type="region of interest" description="Disordered" evidence="3">
    <location>
        <begin position="647"/>
        <end position="692"/>
    </location>
</feature>
<dbReference type="PANTHER" id="PTHR11792">
    <property type="entry name" value="ARRESTIN"/>
    <property type="match status" value="1"/>
</dbReference>
<dbReference type="Pfam" id="PF00339">
    <property type="entry name" value="Arrestin_N"/>
    <property type="match status" value="1"/>
</dbReference>
<dbReference type="EnsemblMetazoa" id="AFAF012855-RA">
    <property type="protein sequence ID" value="AFAF012855-PA"/>
    <property type="gene ID" value="AFAF012855"/>
</dbReference>
<proteinExistence type="inferred from homology"/>
<dbReference type="PANTHER" id="PTHR11792:SF18">
    <property type="entry name" value="FI20035P1"/>
    <property type="match status" value="1"/>
</dbReference>
<dbReference type="InterPro" id="IPR014752">
    <property type="entry name" value="Arrestin-like_C"/>
</dbReference>
<feature type="compositionally biased region" description="Low complexity" evidence="3">
    <location>
        <begin position="667"/>
        <end position="683"/>
    </location>
</feature>
<reference evidence="6" key="1">
    <citation type="submission" date="2014-01" db="EMBL/GenBank/DDBJ databases">
        <title>The Genome Sequence of Anopheles farauti FAR1 (V2).</title>
        <authorList>
            <consortium name="The Broad Institute Genomics Platform"/>
            <person name="Neafsey D.E."/>
            <person name="Besansky N."/>
            <person name="Howell P."/>
            <person name="Walton C."/>
            <person name="Young S.K."/>
            <person name="Zeng Q."/>
            <person name="Gargeya S."/>
            <person name="Fitzgerald M."/>
            <person name="Haas B."/>
            <person name="Abouelleil A."/>
            <person name="Allen A.W."/>
            <person name="Alvarado L."/>
            <person name="Arachchi H.M."/>
            <person name="Berlin A.M."/>
            <person name="Chapman S.B."/>
            <person name="Gainer-Dewar J."/>
            <person name="Goldberg J."/>
            <person name="Griggs A."/>
            <person name="Gujja S."/>
            <person name="Hansen M."/>
            <person name="Howarth C."/>
            <person name="Imamovic A."/>
            <person name="Ireland A."/>
            <person name="Larimer J."/>
            <person name="McCowan C."/>
            <person name="Murphy C."/>
            <person name="Pearson M."/>
            <person name="Poon T.W."/>
            <person name="Priest M."/>
            <person name="Roberts A."/>
            <person name="Saif S."/>
            <person name="Shea T."/>
            <person name="Sisk P."/>
            <person name="Sykes S."/>
            <person name="Wortman J."/>
            <person name="Nusbaum C."/>
            <person name="Birren B."/>
        </authorList>
    </citation>
    <scope>NUCLEOTIDE SEQUENCE [LARGE SCALE GENOMIC DNA]</scope>
    <source>
        <strain evidence="6">FAR1</strain>
    </source>
</reference>
<sequence>MLKEREDQDQEICKAPSPSSTEERKQQDSDMDPVGSQRVYKKTSSNQLLTLYLGSRELVARKGMIEPLKGVLYIDSKIINEAKIYGQLTLTFRYGREDEEVMGLKFCNEAVIALQQFWPRPANTEPDSLTPLQEALLERLGKNAIPFALEIGTLAPPSVQLLPAKRYTGAPIGTSYDVRVYTDSTKAPAALETATVNNSFGSEPGATGPKSPPALLPQASIVAPGSTATTTDSNANSTTTSTTIPRALRLRLSPKSLKLSSLHRHSSSVDSTNGGIKSYGDHAIIELTETNKGPQVSVDKPFLWADGRVNLKASLNKAAYVHGENVTVTLDIKNDSRKIVRKIRLVAVQHVDVCMFSNGKFKNIVAEVDVSKHIGPGDTLHASYSLLPVRGTTKNWIAVEGALFSSNSADPSSSAYNSKLATSAPRGMLSACAAATTTEEKNVFAIYVSYYVKVKLILSSMGGEVSLKLPFVLGNVELSNPDASKPPDTLSGLKKLRELRRKSSAIATNGGVGGSLDFTPCRSPLSKELSLRDVDEPTEDEGTGLALRPRNHNPHNRSEPTPEPAPSSTESGVEEQATINSRRELFKNSKFNDNLSSTIDIITEDFQTITANISNLITKSDSSKSNLNETGVSCNQEISVEAQIHCPQSIGETGTDDGDGGALSGASPQRSPVRSPQRSPQQRSPHRRAGEH</sequence>
<dbReference type="VEuPathDB" id="VectorBase:AFAF012855"/>
<dbReference type="SMART" id="SM01017">
    <property type="entry name" value="Arrestin_C"/>
    <property type="match status" value="1"/>
</dbReference>
<comment type="similarity">
    <text evidence="1">Belongs to the arrestin family.</text>
</comment>
<dbReference type="GO" id="GO:0005737">
    <property type="term" value="C:cytoplasm"/>
    <property type="evidence" value="ECO:0007669"/>
    <property type="project" value="TreeGrafter"/>
</dbReference>
<feature type="compositionally biased region" description="Low complexity" evidence="3">
    <location>
        <begin position="226"/>
        <end position="243"/>
    </location>
</feature>
<protein>
    <recommendedName>
        <fullName evidence="4">Arrestin C-terminal-like domain-containing protein</fullName>
    </recommendedName>
</protein>
<dbReference type="SUPFAM" id="SSF81296">
    <property type="entry name" value="E set domains"/>
    <property type="match status" value="2"/>
</dbReference>
<dbReference type="FunFam" id="2.60.40.640:FF:000031">
    <property type="entry name" value="Uncharacterized protein, isoform A"/>
    <property type="match status" value="1"/>
</dbReference>
<dbReference type="InterPro" id="IPR000698">
    <property type="entry name" value="Arrestin"/>
</dbReference>
<evidence type="ECO:0000256" key="1">
    <source>
        <dbReference type="ARBA" id="ARBA00005298"/>
    </source>
</evidence>
<keyword evidence="2" id="KW-0716">Sensory transduction</keyword>
<organism evidence="5 6">
    <name type="scientific">Anopheles farauti</name>
    <dbReference type="NCBI Taxonomy" id="69004"/>
    <lineage>
        <taxon>Eukaryota</taxon>
        <taxon>Metazoa</taxon>
        <taxon>Ecdysozoa</taxon>
        <taxon>Arthropoda</taxon>
        <taxon>Hexapoda</taxon>
        <taxon>Insecta</taxon>
        <taxon>Pterygota</taxon>
        <taxon>Neoptera</taxon>
        <taxon>Endopterygota</taxon>
        <taxon>Diptera</taxon>
        <taxon>Nematocera</taxon>
        <taxon>Culicoidea</taxon>
        <taxon>Culicidae</taxon>
        <taxon>Anophelinae</taxon>
        <taxon>Anopheles</taxon>
    </lineage>
</organism>
<dbReference type="Proteomes" id="UP000075886">
    <property type="component" value="Unassembled WGS sequence"/>
</dbReference>
<feature type="domain" description="Arrestin C-terminal-like" evidence="4">
    <location>
        <begin position="305"/>
        <end position="478"/>
    </location>
</feature>
<feature type="region of interest" description="Disordered" evidence="3">
    <location>
        <begin position="224"/>
        <end position="243"/>
    </location>
</feature>
<evidence type="ECO:0000313" key="5">
    <source>
        <dbReference type="EnsemblMetazoa" id="AFAF012855-PA"/>
    </source>
</evidence>
<dbReference type="GO" id="GO:0007165">
    <property type="term" value="P:signal transduction"/>
    <property type="evidence" value="ECO:0007669"/>
    <property type="project" value="InterPro"/>
</dbReference>
<evidence type="ECO:0000256" key="3">
    <source>
        <dbReference type="SAM" id="MobiDB-lite"/>
    </source>
</evidence>
<dbReference type="STRING" id="69004.A0A182QLY4"/>
<accession>A0A182QLY4</accession>
<dbReference type="Pfam" id="PF02752">
    <property type="entry name" value="Arrestin_C"/>
    <property type="match status" value="1"/>
</dbReference>